<feature type="region of interest" description="Disordered" evidence="1">
    <location>
        <begin position="16"/>
        <end position="80"/>
    </location>
</feature>
<dbReference type="GeneTree" id="ENSGT00390000004911"/>
<evidence type="ECO:0000256" key="1">
    <source>
        <dbReference type="SAM" id="MobiDB-lite"/>
    </source>
</evidence>
<evidence type="ECO:0000313" key="2">
    <source>
        <dbReference type="Ensembl" id="ENSMICP00000030847.1"/>
    </source>
</evidence>
<dbReference type="PANTHER" id="PTHR37882">
    <property type="entry name" value="HYPOTHETICAL PROTEIN LOC690352"/>
    <property type="match status" value="1"/>
</dbReference>
<dbReference type="Pfam" id="PF15484">
    <property type="entry name" value="DUF4642"/>
    <property type="match status" value="1"/>
</dbReference>
<organism evidence="2 3">
    <name type="scientific">Microcebus murinus</name>
    <name type="common">Gray mouse lemur</name>
    <name type="synonym">Lemur murinus</name>
    <dbReference type="NCBI Taxonomy" id="30608"/>
    <lineage>
        <taxon>Eukaryota</taxon>
        <taxon>Metazoa</taxon>
        <taxon>Chordata</taxon>
        <taxon>Craniata</taxon>
        <taxon>Vertebrata</taxon>
        <taxon>Euteleostomi</taxon>
        <taxon>Mammalia</taxon>
        <taxon>Eutheria</taxon>
        <taxon>Euarchontoglires</taxon>
        <taxon>Primates</taxon>
        <taxon>Strepsirrhini</taxon>
        <taxon>Lemuriformes</taxon>
        <taxon>Cheirogaleidae</taxon>
        <taxon>Microcebus</taxon>
    </lineage>
</organism>
<feature type="compositionally biased region" description="Acidic residues" evidence="1">
    <location>
        <begin position="30"/>
        <end position="49"/>
    </location>
</feature>
<feature type="compositionally biased region" description="Polar residues" evidence="1">
    <location>
        <begin position="52"/>
        <end position="69"/>
    </location>
</feature>
<reference evidence="2" key="1">
    <citation type="submission" date="2016-12" db="EMBL/GenBank/DDBJ databases">
        <title>Mouse lemur reference genome and diversity panel.</title>
        <authorList>
            <person name="Harris R."/>
            <person name="Larsen P."/>
            <person name="Liu Y."/>
            <person name="Hughes D.S."/>
            <person name="Murali S."/>
            <person name="Raveendran M."/>
            <person name="Korchina V."/>
            <person name="Wang M."/>
            <person name="Jhangiani S."/>
            <person name="Bandaranaike D."/>
            <person name="Bellair M."/>
            <person name="Blankenburg K."/>
            <person name="Chao H."/>
            <person name="Dahdouli M."/>
            <person name="Dinh H."/>
            <person name="Doddapaneni H."/>
            <person name="English A."/>
            <person name="Firestine M."/>
            <person name="Gnanaolivu R."/>
            <person name="Gross S."/>
            <person name="Hernandez B."/>
            <person name="Javaid M."/>
            <person name="Jayaseelan J."/>
            <person name="Jones J."/>
            <person name="Khan Z."/>
            <person name="Kovar C."/>
            <person name="Kurapati P."/>
            <person name="Le B."/>
            <person name="Lee S."/>
            <person name="Li M."/>
            <person name="Mathew T."/>
            <person name="Narasimhan A."/>
            <person name="Ngo D."/>
            <person name="Nguyen L."/>
            <person name="Okwuonu G."/>
            <person name="Ongeri F."/>
            <person name="Osuji N."/>
            <person name="Pu L.-L."/>
            <person name="Puazo M."/>
            <person name="Quiroz J."/>
            <person name="Raj R."/>
            <person name="Rajbhandari K."/>
            <person name="Reid J.G."/>
            <person name="Santibanez J."/>
            <person name="Sexton D."/>
            <person name="Skinner E."/>
            <person name="Vee V."/>
            <person name="Weissenberger G."/>
            <person name="Wu Y."/>
            <person name="Xin Y."/>
            <person name="Han Y."/>
            <person name="Campbell C."/>
            <person name="Brown A."/>
            <person name="Sullivan B."/>
            <person name="Shelton J."/>
            <person name="Brown S."/>
            <person name="Dudchenko O."/>
            <person name="Machol I."/>
            <person name="Durand N."/>
            <person name="Shamim M."/>
            <person name="Lieberman A."/>
            <person name="Muzny D.M."/>
            <person name="Richards S."/>
            <person name="Yoder A."/>
            <person name="Worley K.C."/>
            <person name="Rogers J."/>
            <person name="Gibbs R.A."/>
        </authorList>
    </citation>
    <scope>NUCLEOTIDE SEQUENCE [LARGE SCALE GENOMIC DNA]</scope>
</reference>
<dbReference type="EMBL" id="ABDC03005045">
    <property type="status" value="NOT_ANNOTATED_CDS"/>
    <property type="molecule type" value="Genomic_DNA"/>
</dbReference>
<dbReference type="Proteomes" id="UP000694394">
    <property type="component" value="Chromosome 4"/>
</dbReference>
<proteinExistence type="predicted"/>
<name>A0A8C5XK45_MICMU</name>
<evidence type="ECO:0000313" key="3">
    <source>
        <dbReference type="Proteomes" id="UP000694394"/>
    </source>
</evidence>
<dbReference type="Ensembl" id="ENSMICT00000027434.2">
    <property type="protein sequence ID" value="ENSMICP00000030847.1"/>
    <property type="gene ID" value="ENSMICG00000034983.2"/>
</dbReference>
<sequence length="107" mass="12271">MQIMPVRPGILVQRHSKEVVTLPSVRGQDEDAEEDQVKEEAENAEENDQENGNLRKTTTPLSRSHSTTESQKRPLKGVTFSREVIVVDLGNEYPTPRSYTREHKERK</sequence>
<reference evidence="2" key="2">
    <citation type="submission" date="2025-08" db="UniProtKB">
        <authorList>
            <consortium name="Ensembl"/>
        </authorList>
    </citation>
    <scope>IDENTIFICATION</scope>
</reference>
<protein>
    <submittedName>
        <fullName evidence="2">Uncharacterized protein</fullName>
    </submittedName>
</protein>
<accession>A0A8C5XK45</accession>
<keyword evidence="3" id="KW-1185">Reference proteome</keyword>
<dbReference type="AlphaFoldDB" id="A0A8C5XK45"/>
<reference evidence="2" key="3">
    <citation type="submission" date="2025-09" db="UniProtKB">
        <authorList>
            <consortium name="Ensembl"/>
        </authorList>
    </citation>
    <scope>IDENTIFICATION</scope>
</reference>
<dbReference type="InterPro" id="IPR027813">
    <property type="entry name" value="DUF4642"/>
</dbReference>